<feature type="compositionally biased region" description="Basic and acidic residues" evidence="5">
    <location>
        <begin position="172"/>
        <end position="187"/>
    </location>
</feature>
<dbReference type="EMBL" id="EQ973856">
    <property type="protein sequence ID" value="EEF41959.1"/>
    <property type="molecule type" value="Genomic_DNA"/>
</dbReference>
<keyword evidence="8" id="KW-1185">Reference proteome</keyword>
<evidence type="ECO:0000256" key="3">
    <source>
        <dbReference type="ARBA" id="ARBA00022723"/>
    </source>
</evidence>
<dbReference type="GO" id="GO:0046872">
    <property type="term" value="F:metal ion binding"/>
    <property type="evidence" value="ECO:0007669"/>
    <property type="project" value="UniProtKB-KW"/>
</dbReference>
<dbReference type="Pfam" id="PF02373">
    <property type="entry name" value="JmjC"/>
    <property type="match status" value="1"/>
</dbReference>
<evidence type="ECO:0000256" key="2">
    <source>
        <dbReference type="ARBA" id="ARBA00006801"/>
    </source>
</evidence>
<sequence>MKNYGSQGKHEEQDHQSEPGAENGEKMKVELEKHEDPESEIGKRNDDKLKVKLEKQEELESEKPKGIAMETSGSGDGISKISESKCEEGIKIHEKGKEHSENHDSEKNGGRVVKKRGRKPKKRLDDTMQCAIGEQSGIKVEKSEEETQENGMNTHENHKIMLDNAKNICAESEKKGSKTGGGKEHKQNGFVTEKVAEDDNAAKVKNQEGNQEDEILESEIEGGLDVKTEEVCMKQDEGQENGVYLEVNGVAYRKRLRAKEKKVSYAENSDQDEEVSTRKKRGRKRRCKASVTERDGLGNGEVNENGDLSEGNAKEVSERGGKKHNKEEKSDAGKGYSLRTPKPLQMDANEVKITKHCKEVSDFLYLVDWYPKMTEEEVAGACPVCRGNCNCKACLRDTPSKLEISNDKILMHCKYLLQALLPFLRQLDEEQLMEKKVEARAQGLSSIDLEIQNANCPPNERMFCDNCRTSIFDYHRSCSNCFSDLCLICCQEIRGGHLQGGGQEVVMEYTNRGFEYLHGAEGTVISPDEVPLENISEDLLGSKLGWKANEDGSIVCRCGFGNLELKCLFPENWVSDLLKKAEDVARGYELDMLKMPLVRCACFNSIGNVDVGNSHLLKAASREDSDDNFLYYPRARDIKDVDLEHFQYHWMRAEPVIVSNVLETATGLSWEPMVMWRAFRQIKNEKHDTLLDVKAIECLDWCEVDINVRQFFTGYVEGRFDQEGWPQILKLKDWPPSTMFDERLRRHGAEFTCCLPFKEYTHPENGPLNLAVRLPKKSLKPDMGPKTYIAYGYIEELGRGDSVTKLHCDMSDAVNVLTHTAEVSIEPTILAKIEELKERHRKQDLRELYDNKQVTEEDVSGQMQSGFCCNLLRTDKDFGEVDNQIKDCQFDDSSFPMKSEMKSGKQAEQFRVDGSNDDCYLTNAFSEKSELKSREADDQSQCCTSCGPSNCGYEMEKPDEGGAVWDIFRRQDVPKLQEYLKEHFKEFRHIHCCPLQKVVHPIHDQTFYLTLEHKRKLKEEFGIEPWTFVQKLGDAVFIPAGCPHQVRNLKSCIKVALDFVSPENVGECIRLTEEFRLLPPNHRAKEDKLENFIFFGSFI</sequence>
<dbReference type="AlphaFoldDB" id="B9S335"/>
<feature type="compositionally biased region" description="Basic and acidic residues" evidence="5">
    <location>
        <begin position="8"/>
        <end position="65"/>
    </location>
</feature>
<dbReference type="Proteomes" id="UP000008311">
    <property type="component" value="Unassembled WGS sequence"/>
</dbReference>
<evidence type="ECO:0000259" key="6">
    <source>
        <dbReference type="PROSITE" id="PS51184"/>
    </source>
</evidence>
<feature type="compositionally biased region" description="Basic and acidic residues" evidence="5">
    <location>
        <begin position="194"/>
        <end position="206"/>
    </location>
</feature>
<dbReference type="SMART" id="SM00558">
    <property type="entry name" value="JmjC"/>
    <property type="match status" value="1"/>
</dbReference>
<comment type="subcellular location">
    <subcellularLocation>
        <location evidence="1">Nucleus</location>
    </subcellularLocation>
</comment>
<keyword evidence="3" id="KW-0479">Metal-binding</keyword>
<dbReference type="PROSITE" id="PS51184">
    <property type="entry name" value="JMJC"/>
    <property type="match status" value="1"/>
</dbReference>
<evidence type="ECO:0000313" key="7">
    <source>
        <dbReference type="EMBL" id="EEF41959.1"/>
    </source>
</evidence>
<evidence type="ECO:0000256" key="5">
    <source>
        <dbReference type="SAM" id="MobiDB-lite"/>
    </source>
</evidence>
<dbReference type="InterPro" id="IPR045109">
    <property type="entry name" value="LSDs-like"/>
</dbReference>
<feature type="compositionally biased region" description="Acidic residues" evidence="5">
    <location>
        <begin position="210"/>
        <end position="222"/>
    </location>
</feature>
<dbReference type="InParanoid" id="B9S335"/>
<dbReference type="GO" id="GO:0032454">
    <property type="term" value="F:histone H3K9 demethylase activity"/>
    <property type="evidence" value="ECO:0000318"/>
    <property type="project" value="GO_Central"/>
</dbReference>
<dbReference type="Gene3D" id="2.60.120.650">
    <property type="entry name" value="Cupin"/>
    <property type="match status" value="2"/>
</dbReference>
<organism evidence="7 8">
    <name type="scientific">Ricinus communis</name>
    <name type="common">Castor bean</name>
    <dbReference type="NCBI Taxonomy" id="3988"/>
    <lineage>
        <taxon>Eukaryota</taxon>
        <taxon>Viridiplantae</taxon>
        <taxon>Streptophyta</taxon>
        <taxon>Embryophyta</taxon>
        <taxon>Tracheophyta</taxon>
        <taxon>Spermatophyta</taxon>
        <taxon>Magnoliopsida</taxon>
        <taxon>eudicotyledons</taxon>
        <taxon>Gunneridae</taxon>
        <taxon>Pentapetalae</taxon>
        <taxon>rosids</taxon>
        <taxon>fabids</taxon>
        <taxon>Malpighiales</taxon>
        <taxon>Euphorbiaceae</taxon>
        <taxon>Acalyphoideae</taxon>
        <taxon>Acalypheae</taxon>
        <taxon>Ricinus</taxon>
    </lineage>
</organism>
<protein>
    <recommendedName>
        <fullName evidence="6">JmjC domain-containing protein</fullName>
    </recommendedName>
</protein>
<proteinExistence type="inferred from homology"/>
<dbReference type="FunFam" id="2.60.120.650:FF:000033">
    <property type="entry name" value="Transcription factor jumonji (JmjC) domain-containing protein"/>
    <property type="match status" value="1"/>
</dbReference>
<comment type="similarity">
    <text evidence="2">Belongs to the JARID1 histone demethylase family.</text>
</comment>
<dbReference type="GO" id="GO:0000118">
    <property type="term" value="C:histone deacetylase complex"/>
    <property type="evidence" value="ECO:0000318"/>
    <property type="project" value="GO_Central"/>
</dbReference>
<evidence type="ECO:0000313" key="8">
    <source>
        <dbReference type="Proteomes" id="UP000008311"/>
    </source>
</evidence>
<dbReference type="InterPro" id="IPR003347">
    <property type="entry name" value="JmjC_dom"/>
</dbReference>
<keyword evidence="4" id="KW-0539">Nucleus</keyword>
<feature type="region of interest" description="Disordered" evidence="5">
    <location>
        <begin position="257"/>
        <end position="341"/>
    </location>
</feature>
<dbReference type="PANTHER" id="PTHR12549:SF11">
    <property type="entry name" value="LYSINE-SPECIFIC DEMETHYLASE JMJ25"/>
    <property type="match status" value="1"/>
</dbReference>
<feature type="region of interest" description="Disordered" evidence="5">
    <location>
        <begin position="1"/>
        <end position="156"/>
    </location>
</feature>
<feature type="compositionally biased region" description="Basic residues" evidence="5">
    <location>
        <begin position="112"/>
        <end position="122"/>
    </location>
</feature>
<dbReference type="eggNOG" id="KOG1356">
    <property type="taxonomic scope" value="Eukaryota"/>
</dbReference>
<dbReference type="GO" id="GO:0000785">
    <property type="term" value="C:chromatin"/>
    <property type="evidence" value="ECO:0000318"/>
    <property type="project" value="GO_Central"/>
</dbReference>
<evidence type="ECO:0000256" key="4">
    <source>
        <dbReference type="ARBA" id="ARBA00023242"/>
    </source>
</evidence>
<feature type="region of interest" description="Disordered" evidence="5">
    <location>
        <begin position="172"/>
        <end position="222"/>
    </location>
</feature>
<dbReference type="FunCoup" id="B9S335">
    <property type="interactions" value="341"/>
</dbReference>
<name>B9S335_RICCO</name>
<dbReference type="GO" id="GO:0006357">
    <property type="term" value="P:regulation of transcription by RNA polymerase II"/>
    <property type="evidence" value="ECO:0000318"/>
    <property type="project" value="GO_Central"/>
</dbReference>
<reference evidence="8" key="1">
    <citation type="journal article" date="2010" name="Nat. Biotechnol.">
        <title>Draft genome sequence of the oilseed species Ricinus communis.</title>
        <authorList>
            <person name="Chan A.P."/>
            <person name="Crabtree J."/>
            <person name="Zhao Q."/>
            <person name="Lorenzi H."/>
            <person name="Orvis J."/>
            <person name="Puiu D."/>
            <person name="Melake-Berhan A."/>
            <person name="Jones K.M."/>
            <person name="Redman J."/>
            <person name="Chen G."/>
            <person name="Cahoon E.B."/>
            <person name="Gedil M."/>
            <person name="Stanke M."/>
            <person name="Haas B.J."/>
            <person name="Wortman J.R."/>
            <person name="Fraser-Liggett C.M."/>
            <person name="Ravel J."/>
            <person name="Rabinowicz P.D."/>
        </authorList>
    </citation>
    <scope>NUCLEOTIDE SEQUENCE [LARGE SCALE GENOMIC DNA]</scope>
    <source>
        <strain evidence="8">cv. Hale</strain>
    </source>
</reference>
<feature type="domain" description="JmjC" evidence="6">
    <location>
        <begin position="763"/>
        <end position="1076"/>
    </location>
</feature>
<gene>
    <name evidence="7" type="ORF">RCOM_1397010</name>
</gene>
<dbReference type="PANTHER" id="PTHR12549">
    <property type="entry name" value="JMJC DOMAIN-CONTAINING HISTONE DEMETHYLATION PROTEIN"/>
    <property type="match status" value="1"/>
</dbReference>
<dbReference type="GO" id="GO:0031490">
    <property type="term" value="F:chromatin DNA binding"/>
    <property type="evidence" value="ECO:0000318"/>
    <property type="project" value="GO_Central"/>
</dbReference>
<feature type="compositionally biased region" description="Basic residues" evidence="5">
    <location>
        <begin position="278"/>
        <end position="288"/>
    </location>
</feature>
<feature type="compositionally biased region" description="Basic and acidic residues" evidence="5">
    <location>
        <begin position="312"/>
        <end position="332"/>
    </location>
</feature>
<evidence type="ECO:0000256" key="1">
    <source>
        <dbReference type="ARBA" id="ARBA00004123"/>
    </source>
</evidence>
<dbReference type="GO" id="GO:0003712">
    <property type="term" value="F:transcription coregulator activity"/>
    <property type="evidence" value="ECO:0000318"/>
    <property type="project" value="GO_Central"/>
</dbReference>
<accession>B9S335</accession>
<dbReference type="SUPFAM" id="SSF51197">
    <property type="entry name" value="Clavaminate synthase-like"/>
    <property type="match status" value="1"/>
</dbReference>
<feature type="compositionally biased region" description="Basic and acidic residues" evidence="5">
    <location>
        <begin position="82"/>
        <end position="109"/>
    </location>
</feature>